<dbReference type="EC" id="2.1.1.113" evidence="8"/>
<organism evidence="10 11">
    <name type="scientific">Ignicoccus pacificus DSM 13166</name>
    <dbReference type="NCBI Taxonomy" id="940294"/>
    <lineage>
        <taxon>Archaea</taxon>
        <taxon>Thermoproteota</taxon>
        <taxon>Thermoprotei</taxon>
        <taxon>Desulfurococcales</taxon>
        <taxon>Desulfurococcaceae</taxon>
        <taxon>Ignicoccus</taxon>
    </lineage>
</organism>
<dbReference type="EMBL" id="CP006868">
    <property type="protein sequence ID" value="UXD21324.1"/>
    <property type="molecule type" value="Genomic_DNA"/>
</dbReference>
<dbReference type="AlphaFoldDB" id="A0A977K996"/>
<dbReference type="Proteomes" id="UP001063698">
    <property type="component" value="Chromosome"/>
</dbReference>
<comment type="similarity">
    <text evidence="1">Belongs to the N(4)/N(6)-methyltransferase family. N(4) subfamily.</text>
</comment>
<evidence type="ECO:0000313" key="11">
    <source>
        <dbReference type="Proteomes" id="UP001063698"/>
    </source>
</evidence>
<evidence type="ECO:0000256" key="2">
    <source>
        <dbReference type="ARBA" id="ARBA00022603"/>
    </source>
</evidence>
<dbReference type="KEGG" id="ipc:IPA_02915"/>
<evidence type="ECO:0000313" key="10">
    <source>
        <dbReference type="EMBL" id="UXD21324.1"/>
    </source>
</evidence>
<keyword evidence="2 8" id="KW-0489">Methyltransferase</keyword>
<dbReference type="GO" id="GO:0008170">
    <property type="term" value="F:N-methyltransferase activity"/>
    <property type="evidence" value="ECO:0007669"/>
    <property type="project" value="InterPro"/>
</dbReference>
<dbReference type="GO" id="GO:0009007">
    <property type="term" value="F:site-specific DNA-methyltransferase (adenine-specific) activity"/>
    <property type="evidence" value="ECO:0007669"/>
    <property type="project" value="TreeGrafter"/>
</dbReference>
<dbReference type="PRINTS" id="PR00508">
    <property type="entry name" value="S21N4MTFRASE"/>
</dbReference>
<dbReference type="Gene3D" id="3.40.50.150">
    <property type="entry name" value="Vaccinia Virus protein VP39"/>
    <property type="match status" value="1"/>
</dbReference>
<name>A0A977K996_9CREN</name>
<dbReference type="Pfam" id="PF01555">
    <property type="entry name" value="N6_N4_Mtase"/>
    <property type="match status" value="1"/>
</dbReference>
<gene>
    <name evidence="10" type="ORF">IPA_02915</name>
</gene>
<dbReference type="GO" id="GO:0009307">
    <property type="term" value="P:DNA restriction-modification system"/>
    <property type="evidence" value="ECO:0007669"/>
    <property type="project" value="UniProtKB-KW"/>
</dbReference>
<keyword evidence="4 8" id="KW-0949">S-adenosyl-L-methionine</keyword>
<evidence type="ECO:0000256" key="7">
    <source>
        <dbReference type="ARBA" id="ARBA00049120"/>
    </source>
</evidence>
<dbReference type="InterPro" id="IPR017985">
    <property type="entry name" value="MeTrfase_CN4_CS"/>
</dbReference>
<dbReference type="PANTHER" id="PTHR13370">
    <property type="entry name" value="RNA METHYLASE-RELATED"/>
    <property type="match status" value="1"/>
</dbReference>
<evidence type="ECO:0000256" key="8">
    <source>
        <dbReference type="RuleBase" id="RU362026"/>
    </source>
</evidence>
<sequence>MGRGTKTYSFGVGKREAHDSSPFYSRKMYQNLKFPKPSKEDLIENPLPEKFLDKIILGDAREVLREVPDKSIHLMVTSPPYNVGKEYDQDLTLGEYLDFIEEVMREVYRTLVWGGRVCFNVADLGRKPFIPLHAYLIERFEKIGFLMRGIIIWDKGDAVAASSTAWGTWMSPVNPTLRDQHEYIIVLSKGDFKRPKPSDPEKVPTISKEEFVEFTKSIWRFKPESARRVGHPAPFPEELPYRCIQLYTFKKDVVLDPFVGSGTTCVVAKKTGRHFLGIDINEEYVELSKRRVERWLKQRSLAQFI</sequence>
<dbReference type="CDD" id="cd02440">
    <property type="entry name" value="AdoMet_MTases"/>
    <property type="match status" value="1"/>
</dbReference>
<evidence type="ECO:0000256" key="1">
    <source>
        <dbReference type="ARBA" id="ARBA00010203"/>
    </source>
</evidence>
<dbReference type="GO" id="GO:0032259">
    <property type="term" value="P:methylation"/>
    <property type="evidence" value="ECO:0007669"/>
    <property type="project" value="UniProtKB-KW"/>
</dbReference>
<evidence type="ECO:0000256" key="6">
    <source>
        <dbReference type="ARBA" id="ARBA00023125"/>
    </source>
</evidence>
<keyword evidence="11" id="KW-1185">Reference proteome</keyword>
<dbReference type="REBASE" id="663417">
    <property type="entry name" value="M.Ipa13166ORF2915P"/>
</dbReference>
<keyword evidence="6" id="KW-0238">DNA-binding</keyword>
<dbReference type="InterPro" id="IPR029063">
    <property type="entry name" value="SAM-dependent_MTases_sf"/>
</dbReference>
<evidence type="ECO:0000256" key="4">
    <source>
        <dbReference type="ARBA" id="ARBA00022691"/>
    </source>
</evidence>
<keyword evidence="5 8" id="KW-0680">Restriction system</keyword>
<dbReference type="GO" id="GO:0015667">
    <property type="term" value="F:site-specific DNA-methyltransferase (cytosine-N4-specific) activity"/>
    <property type="evidence" value="ECO:0007669"/>
    <property type="project" value="UniProtKB-EC"/>
</dbReference>
<accession>A0A977K996</accession>
<protein>
    <recommendedName>
        <fullName evidence="8">Type II methyltransferase</fullName>
        <ecNumber evidence="8">2.1.1.113</ecNumber>
    </recommendedName>
    <alternativeName>
        <fullName evidence="8">N-4 cytosine-specific methyltransferase</fullName>
    </alternativeName>
</protein>
<dbReference type="InterPro" id="IPR002941">
    <property type="entry name" value="DNA_methylase_N4/N6"/>
</dbReference>
<dbReference type="GO" id="GO:0003677">
    <property type="term" value="F:DNA binding"/>
    <property type="evidence" value="ECO:0007669"/>
    <property type="project" value="UniProtKB-KW"/>
</dbReference>
<dbReference type="PROSITE" id="PS00093">
    <property type="entry name" value="N4_MTASE"/>
    <property type="match status" value="1"/>
</dbReference>
<dbReference type="PANTHER" id="PTHR13370:SF3">
    <property type="entry name" value="TRNA (GUANINE(10)-N2)-METHYLTRANSFERASE HOMOLOG"/>
    <property type="match status" value="1"/>
</dbReference>
<comment type="catalytic activity">
    <reaction evidence="7 8">
        <text>a 2'-deoxycytidine in DNA + S-adenosyl-L-methionine = an N(4)-methyl-2'-deoxycytidine in DNA + S-adenosyl-L-homocysteine + H(+)</text>
        <dbReference type="Rhea" id="RHEA:16857"/>
        <dbReference type="Rhea" id="RHEA-COMP:11369"/>
        <dbReference type="Rhea" id="RHEA-COMP:13674"/>
        <dbReference type="ChEBI" id="CHEBI:15378"/>
        <dbReference type="ChEBI" id="CHEBI:57856"/>
        <dbReference type="ChEBI" id="CHEBI:59789"/>
        <dbReference type="ChEBI" id="CHEBI:85452"/>
        <dbReference type="ChEBI" id="CHEBI:137933"/>
        <dbReference type="EC" id="2.1.1.113"/>
    </reaction>
</comment>
<evidence type="ECO:0000259" key="9">
    <source>
        <dbReference type="Pfam" id="PF01555"/>
    </source>
</evidence>
<dbReference type="GO" id="GO:0005737">
    <property type="term" value="C:cytoplasm"/>
    <property type="evidence" value="ECO:0007669"/>
    <property type="project" value="TreeGrafter"/>
</dbReference>
<keyword evidence="3" id="KW-0808">Transferase</keyword>
<dbReference type="InterPro" id="IPR001091">
    <property type="entry name" value="RM_Methyltransferase"/>
</dbReference>
<dbReference type="SUPFAM" id="SSF53335">
    <property type="entry name" value="S-adenosyl-L-methionine-dependent methyltransferases"/>
    <property type="match status" value="1"/>
</dbReference>
<evidence type="ECO:0000256" key="3">
    <source>
        <dbReference type="ARBA" id="ARBA00022679"/>
    </source>
</evidence>
<evidence type="ECO:0000256" key="5">
    <source>
        <dbReference type="ARBA" id="ARBA00022747"/>
    </source>
</evidence>
<feature type="domain" description="DNA methylase N-4/N-6" evidence="9">
    <location>
        <begin position="72"/>
        <end position="289"/>
    </location>
</feature>
<reference evidence="10" key="1">
    <citation type="submission" date="2013-11" db="EMBL/GenBank/DDBJ databases">
        <title>Comparative genomics of Ignicoccus.</title>
        <authorList>
            <person name="Podar M."/>
        </authorList>
    </citation>
    <scope>NUCLEOTIDE SEQUENCE</scope>
    <source>
        <strain evidence="10">DSM 13166</strain>
    </source>
</reference>
<proteinExistence type="inferred from homology"/>